<comment type="subcellular location">
    <subcellularLocation>
        <location evidence="1">Nucleus</location>
        <location evidence="1">Nucleolus</location>
    </subcellularLocation>
</comment>
<dbReference type="InterPro" id="IPR007034">
    <property type="entry name" value="BMS1_TSR1_C"/>
</dbReference>
<keyword evidence="3" id="KW-0597">Phosphoprotein</keyword>
<dbReference type="GO" id="GO:0005654">
    <property type="term" value="C:nucleoplasm"/>
    <property type="evidence" value="ECO:0007669"/>
    <property type="project" value="UniProtKB-ARBA"/>
</dbReference>
<dbReference type="SUPFAM" id="SSF52540">
    <property type="entry name" value="P-loop containing nucleoside triphosphate hydrolases"/>
    <property type="match status" value="1"/>
</dbReference>
<feature type="compositionally biased region" description="Acidic residues" evidence="11">
    <location>
        <begin position="511"/>
        <end position="535"/>
    </location>
</feature>
<keyword evidence="12" id="KW-0472">Membrane</keyword>
<feature type="compositionally biased region" description="Low complexity" evidence="11">
    <location>
        <begin position="541"/>
        <end position="553"/>
    </location>
</feature>
<dbReference type="InterPro" id="IPR003959">
    <property type="entry name" value="ATPase_AAA_core"/>
</dbReference>
<dbReference type="InterPro" id="IPR037673">
    <property type="entry name" value="MSC/AndL"/>
</dbReference>
<dbReference type="Proteomes" id="UP000239899">
    <property type="component" value="Unassembled WGS sequence"/>
</dbReference>
<evidence type="ECO:0000256" key="6">
    <source>
        <dbReference type="ARBA" id="ARBA00022840"/>
    </source>
</evidence>
<feature type="region of interest" description="Disordered" evidence="11">
    <location>
        <begin position="695"/>
        <end position="724"/>
    </location>
</feature>
<feature type="compositionally biased region" description="Basic and acidic residues" evidence="11">
    <location>
        <begin position="20"/>
        <end position="31"/>
    </location>
</feature>
<dbReference type="Gene3D" id="3.40.50.300">
    <property type="entry name" value="P-loop containing nucleotide triphosphate hydrolases"/>
    <property type="match status" value="1"/>
</dbReference>
<keyword evidence="8" id="KW-0539">Nucleus</keyword>
<dbReference type="STRING" id="3076.A0A2P6TY14"/>
<feature type="region of interest" description="Disordered" evidence="11">
    <location>
        <begin position="1"/>
        <end position="78"/>
    </location>
</feature>
<dbReference type="GO" id="GO:0032040">
    <property type="term" value="C:small-subunit processome"/>
    <property type="evidence" value="ECO:0007669"/>
    <property type="project" value="UniProtKB-ARBA"/>
</dbReference>
<feature type="domain" description="Bms1-type G" evidence="13">
    <location>
        <begin position="92"/>
        <end position="257"/>
    </location>
</feature>
<feature type="compositionally biased region" description="Gly residues" evidence="11">
    <location>
        <begin position="643"/>
        <end position="652"/>
    </location>
</feature>
<evidence type="ECO:0000256" key="5">
    <source>
        <dbReference type="ARBA" id="ARBA00022801"/>
    </source>
</evidence>
<dbReference type="SMART" id="SM01362">
    <property type="entry name" value="DUF663"/>
    <property type="match status" value="1"/>
</dbReference>
<dbReference type="InterPro" id="IPR003593">
    <property type="entry name" value="AAA+_ATPase"/>
</dbReference>
<dbReference type="InterPro" id="IPR036019">
    <property type="entry name" value="MscL_channel"/>
</dbReference>
<gene>
    <name evidence="14" type="ORF">C2E21_2131</name>
</gene>
<evidence type="ECO:0000256" key="9">
    <source>
        <dbReference type="ARBA" id="ARBA00049117"/>
    </source>
</evidence>
<feature type="region of interest" description="Disordered" evidence="11">
    <location>
        <begin position="1513"/>
        <end position="1568"/>
    </location>
</feature>
<dbReference type="InterPro" id="IPR019823">
    <property type="entry name" value="Mechanosensitive_channel_CS"/>
</dbReference>
<keyword evidence="4" id="KW-0547">Nucleotide-binding</keyword>
<evidence type="ECO:0000256" key="11">
    <source>
        <dbReference type="SAM" id="MobiDB-lite"/>
    </source>
</evidence>
<feature type="compositionally biased region" description="Acidic residues" evidence="11">
    <location>
        <begin position="707"/>
        <end position="724"/>
    </location>
</feature>
<evidence type="ECO:0000256" key="12">
    <source>
        <dbReference type="SAM" id="Phobius"/>
    </source>
</evidence>
<dbReference type="InterPro" id="IPR037875">
    <property type="entry name" value="Bms1_N"/>
</dbReference>
<evidence type="ECO:0000313" key="15">
    <source>
        <dbReference type="Proteomes" id="UP000239899"/>
    </source>
</evidence>
<keyword evidence="7" id="KW-0342">GTP-binding</keyword>
<dbReference type="PANTHER" id="PTHR12858:SF2">
    <property type="entry name" value="RIBOSOME BIOGENESIS PROTEIN BMS1 HOMOLOG"/>
    <property type="match status" value="1"/>
</dbReference>
<dbReference type="SMART" id="SM00382">
    <property type="entry name" value="AAA"/>
    <property type="match status" value="1"/>
</dbReference>
<accession>A0A2P6TY14</accession>
<dbReference type="OrthoDB" id="10260897at2759"/>
<dbReference type="GO" id="GO:0034511">
    <property type="term" value="F:U3 snoRNA binding"/>
    <property type="evidence" value="ECO:0007669"/>
    <property type="project" value="TreeGrafter"/>
</dbReference>
<keyword evidence="12" id="KW-0812">Transmembrane</keyword>
<dbReference type="GO" id="GO:0016887">
    <property type="term" value="F:ATP hydrolysis activity"/>
    <property type="evidence" value="ECO:0007669"/>
    <property type="project" value="InterPro"/>
</dbReference>
<dbReference type="InterPro" id="IPR039761">
    <property type="entry name" value="Bms1/Tsr1"/>
</dbReference>
<evidence type="ECO:0000256" key="2">
    <source>
        <dbReference type="ARBA" id="ARBA00022517"/>
    </source>
</evidence>
<keyword evidence="6" id="KW-0067">ATP-binding</keyword>
<evidence type="ECO:0000256" key="3">
    <source>
        <dbReference type="ARBA" id="ARBA00022553"/>
    </source>
</evidence>
<feature type="compositionally biased region" description="Low complexity" evidence="11">
    <location>
        <begin position="1095"/>
        <end position="1122"/>
    </location>
</feature>
<organism evidence="14 15">
    <name type="scientific">Chlorella sorokiniana</name>
    <name type="common">Freshwater green alga</name>
    <dbReference type="NCBI Taxonomy" id="3076"/>
    <lineage>
        <taxon>Eukaryota</taxon>
        <taxon>Viridiplantae</taxon>
        <taxon>Chlorophyta</taxon>
        <taxon>core chlorophytes</taxon>
        <taxon>Trebouxiophyceae</taxon>
        <taxon>Chlorellales</taxon>
        <taxon>Chlorellaceae</taxon>
        <taxon>Chlorella clade</taxon>
        <taxon>Chlorella</taxon>
    </lineage>
</organism>
<dbReference type="PROSITE" id="PS51714">
    <property type="entry name" value="G_BMS1"/>
    <property type="match status" value="1"/>
</dbReference>
<dbReference type="PROSITE" id="PS01327">
    <property type="entry name" value="MSCL"/>
    <property type="match status" value="1"/>
</dbReference>
<evidence type="ECO:0000256" key="4">
    <source>
        <dbReference type="ARBA" id="ARBA00022741"/>
    </source>
</evidence>
<keyword evidence="12" id="KW-1133">Transmembrane helix</keyword>
<dbReference type="Pfam" id="PF08142">
    <property type="entry name" value="AARP2CN"/>
    <property type="match status" value="1"/>
</dbReference>
<feature type="region of interest" description="Disordered" evidence="11">
    <location>
        <begin position="1077"/>
        <end position="1122"/>
    </location>
</feature>
<dbReference type="Pfam" id="PF01741">
    <property type="entry name" value="MscL"/>
    <property type="match status" value="1"/>
</dbReference>
<dbReference type="Gene3D" id="1.10.1200.120">
    <property type="entry name" value="Large-conductance mechanosensitive channel, MscL, domain 1"/>
    <property type="match status" value="1"/>
</dbReference>
<comment type="catalytic activity">
    <reaction evidence="9">
        <text>GTP + H2O = GDP + phosphate + H(+)</text>
        <dbReference type="Rhea" id="RHEA:19669"/>
        <dbReference type="ChEBI" id="CHEBI:15377"/>
        <dbReference type="ChEBI" id="CHEBI:15378"/>
        <dbReference type="ChEBI" id="CHEBI:37565"/>
        <dbReference type="ChEBI" id="CHEBI:43474"/>
        <dbReference type="ChEBI" id="CHEBI:58189"/>
    </reaction>
    <physiologicalReaction direction="left-to-right" evidence="9">
        <dbReference type="Rhea" id="RHEA:19670"/>
    </physiologicalReaction>
</comment>
<feature type="compositionally biased region" description="Acidic residues" evidence="11">
    <location>
        <begin position="426"/>
        <end position="467"/>
    </location>
</feature>
<keyword evidence="2" id="KW-0690">Ribosome biogenesis</keyword>
<evidence type="ECO:0000256" key="8">
    <source>
        <dbReference type="ARBA" id="ARBA00023242"/>
    </source>
</evidence>
<feature type="transmembrane region" description="Helical" evidence="12">
    <location>
        <begin position="1447"/>
        <end position="1470"/>
    </location>
</feature>
<dbReference type="InterPro" id="IPR012948">
    <property type="entry name" value="AARP2CN"/>
</dbReference>
<dbReference type="SMART" id="SM00785">
    <property type="entry name" value="AARP2CN"/>
    <property type="match status" value="1"/>
</dbReference>
<dbReference type="InterPro" id="IPR030387">
    <property type="entry name" value="G_Bms1/Tsr1_dom"/>
</dbReference>
<evidence type="ECO:0000256" key="1">
    <source>
        <dbReference type="ARBA" id="ARBA00004604"/>
    </source>
</evidence>
<dbReference type="GO" id="GO:0030686">
    <property type="term" value="C:90S preribosome"/>
    <property type="evidence" value="ECO:0007669"/>
    <property type="project" value="TreeGrafter"/>
</dbReference>
<dbReference type="CDD" id="cd01882">
    <property type="entry name" value="BMS1"/>
    <property type="match status" value="1"/>
</dbReference>
<feature type="compositionally biased region" description="Acidic residues" evidence="11">
    <location>
        <begin position="554"/>
        <end position="573"/>
    </location>
</feature>
<dbReference type="Pfam" id="PF04950">
    <property type="entry name" value="RIBIOP_C"/>
    <property type="match status" value="1"/>
</dbReference>
<evidence type="ECO:0000313" key="14">
    <source>
        <dbReference type="EMBL" id="PRW58959.1"/>
    </source>
</evidence>
<evidence type="ECO:0000256" key="7">
    <source>
        <dbReference type="ARBA" id="ARBA00023134"/>
    </source>
</evidence>
<evidence type="ECO:0000259" key="13">
    <source>
        <dbReference type="PROSITE" id="PS51714"/>
    </source>
</evidence>
<dbReference type="GO" id="GO:0005525">
    <property type="term" value="F:GTP binding"/>
    <property type="evidence" value="ECO:0007669"/>
    <property type="project" value="UniProtKB-KW"/>
</dbReference>
<dbReference type="InterPro" id="IPR027417">
    <property type="entry name" value="P-loop_NTPase"/>
</dbReference>
<dbReference type="GO" id="GO:0003924">
    <property type="term" value="F:GTPase activity"/>
    <property type="evidence" value="ECO:0007669"/>
    <property type="project" value="TreeGrafter"/>
</dbReference>
<evidence type="ECO:0000256" key="10">
    <source>
        <dbReference type="ARBA" id="ARBA00061391"/>
    </source>
</evidence>
<sequence>MAEGGKSHRKKKAGRKAEKRKAAEGRKKGGGDGDMGGASTRAALTDDQRRKQNPKAFVFSSRGKAKLQRARTAEKDQGRMHVPMVEKITEEPPPFTVLVHGPPGVGKTTLIKGLIKHYTRQDVREVKGPITLIAGKARRLTFLECPQDLSAMIDAAKYADLVLLMIDGGFGFEMETFEFLNLLQVHGFPKVMGVLTHLDGFKDNKALKKTKKALKHRFWTEIYQGAKLFYLSGMKNGKYLKREVHNLARFISVMKFRPLAWRQAHPYLVADRFEDVTPAEAIRSNPRCDRDITLYGYVRGTNWKEGARVHIAGVGDYSVREIASLHDPCPLPDKQKKRSLNERERLMYAPMSDVGGLLFDKDAVYIDIPDWKVQYTSAGVGGAEAGGEGEAMVRGLQGTRLAVDEKLERSRIQLFAGGRALKAEEVESSEDEEEQQDGMEDGGSSDEELGSDQEGEGMSDSEEEEEEGGPRTGRRGPQQQVVMAADGRMRRRALFGDDALPGANGAAGASSDEEGSEEEEEEEGSSDEEDEEGADADWQLAQRQQRGAAGAGSESDDQSDDEEGEEESEDDGEGLGAAARWKAQMLERAAALFSTRGADLHSYIYGTRATADATKQLQGLSLGGGGLDDDDDELFRPKRAGGAQEGPGGSGAGAVDAVDALDSSRVAVPPEILAAWQDEGAAERLRNRFVTGDWGEGEARAAARPGEDEDEEGGGEGEDEVFGDFEDLETGERFEGSADPATRAAAAAIKAAEAEDLAEKRRAKKAAFDAEYDEGGAKAVQDDVPKQKAKKEEEEEEETYYDAMKREMADRAAKTKAAMDALDPATRVAMEGHRPGAYVRLRFNGVPCELVTNFDPRFPILVGGLQQGEESLGFMQMRLKRHRWFPKILKNRDPLIFSAGWRRFQSLPVFAREDNNGRYRMLKYSPEHMHCLATVWGPLAPPNTGVLAVQKLDGQQANWRIAATGVVLQLDASLRIVKKLKLVGTPFKIHRHTAFVNGMFNSLLEASKFEGASLRTVSGIRGTIKKAVKAGREGARDGAFRASFEDKPLLSDVVFLKAWVQVDLPKLYNPVTNLLAPHALPAPRDPKHRKKQRRGAAADGEQAEGDAAAGSEEPAAGIGPGSAADAAAAASAAAAGEFIPATKWQGRKPGFAFKLGRLGLGYYPDHGHSGTKAAGATVAAAAGSRGEAADEAAAAAAAAAAGQQPAGWVPMKNVADLRRALGIGAPRNSDSLYRPIERAPRKFNPLKVPKSLQAALPFKTKPKVEGKRKRKSLEQKRAVVLEPEERKKVSLIAQLNAIRNQKATARREQRQRQKAAHAKKVAAEEEWRSAYNKEERKKRYVEKGQAERRAAKKQRRGDYCNTATVRAGASRAAIQTYGCLGSVCSGFRDFVLRGNVIDLAVAIVVGTSFTALVNALVADWLTPLVGVIFGDLDGTFGELSFTIRQSVLLSFVLVCVTMYFLIVLPVNSLMKAYFPKKKTRECPECLSDISTKAKRCKFCCAAVEPLPPTKSEKQLLAAESDGDEVITRAKTAPAGTAGEDAKLEVDAKASSPAVGRSQSAPLPPCDKV</sequence>
<keyword evidence="5" id="KW-0378">Hydrolase</keyword>
<feature type="region of interest" description="Disordered" evidence="11">
    <location>
        <begin position="421"/>
        <end position="579"/>
    </location>
</feature>
<comment type="caution">
    <text evidence="14">The sequence shown here is derived from an EMBL/GenBank/DDBJ whole genome shotgun (WGS) entry which is preliminary data.</text>
</comment>
<reference evidence="14 15" key="1">
    <citation type="journal article" date="2018" name="Plant J.">
        <title>Genome sequences of Chlorella sorokiniana UTEX 1602 and Micractinium conductrix SAG 241.80: implications to maltose excretion by a green alga.</title>
        <authorList>
            <person name="Arriola M.B."/>
            <person name="Velmurugan N."/>
            <person name="Zhang Y."/>
            <person name="Plunkett M.H."/>
            <person name="Hondzo H."/>
            <person name="Barney B.M."/>
        </authorList>
    </citation>
    <scope>NUCLEOTIDE SEQUENCE [LARGE SCALE GENOMIC DNA]</scope>
    <source>
        <strain evidence="15">UTEX 1602</strain>
    </source>
</reference>
<feature type="region of interest" description="Disordered" evidence="11">
    <location>
        <begin position="618"/>
        <end position="655"/>
    </location>
</feature>
<feature type="compositionally biased region" description="Basic residues" evidence="11">
    <location>
        <begin position="7"/>
        <end position="19"/>
    </location>
</feature>
<dbReference type="GO" id="GO:0005524">
    <property type="term" value="F:ATP binding"/>
    <property type="evidence" value="ECO:0007669"/>
    <property type="project" value="UniProtKB-KW"/>
</dbReference>
<proteinExistence type="inferred from homology"/>
<dbReference type="PANTHER" id="PTHR12858">
    <property type="entry name" value="RIBOSOME BIOGENESIS PROTEIN"/>
    <property type="match status" value="1"/>
</dbReference>
<protein>
    <submittedName>
        <fullName evidence="14">Ribosome biogenesis BMS1-like protein</fullName>
    </submittedName>
</protein>
<comment type="similarity">
    <text evidence="10">Belongs to the TRAFAC class translation factor GTPase superfamily. Bms1-like GTPase family. BMS1 subfamily.</text>
</comment>
<dbReference type="GO" id="GO:0000479">
    <property type="term" value="P:endonucleolytic cleavage of tricistronic rRNA transcript (SSU-rRNA, 5.8S rRNA, LSU-rRNA)"/>
    <property type="evidence" value="ECO:0007669"/>
    <property type="project" value="TreeGrafter"/>
</dbReference>
<dbReference type="Pfam" id="PF00004">
    <property type="entry name" value="AAA"/>
    <property type="match status" value="1"/>
</dbReference>
<name>A0A2P6TY14_CHLSO</name>
<dbReference type="FunFam" id="3.40.50.300:FF:000105">
    <property type="entry name" value="BMS1 ribosome biogenesis factor"/>
    <property type="match status" value="1"/>
</dbReference>
<keyword evidence="15" id="KW-1185">Reference proteome</keyword>
<dbReference type="EMBL" id="LHPG02000004">
    <property type="protein sequence ID" value="PRW58959.1"/>
    <property type="molecule type" value="Genomic_DNA"/>
</dbReference>
<dbReference type="GO" id="GO:0000462">
    <property type="term" value="P:maturation of SSU-rRNA from tricistronic rRNA transcript (SSU-rRNA, 5.8S rRNA, LSU-rRNA)"/>
    <property type="evidence" value="ECO:0007669"/>
    <property type="project" value="TreeGrafter"/>
</dbReference>
<dbReference type="SUPFAM" id="SSF81330">
    <property type="entry name" value="Gated mechanosensitive channel"/>
    <property type="match status" value="1"/>
</dbReference>